<evidence type="ECO:0000313" key="3">
    <source>
        <dbReference type="Proteomes" id="UP000546642"/>
    </source>
</evidence>
<dbReference type="EMBL" id="JACHDS010000001">
    <property type="protein sequence ID" value="MBB6173904.1"/>
    <property type="molecule type" value="Genomic_DNA"/>
</dbReference>
<keyword evidence="3" id="KW-1185">Reference proteome</keyword>
<dbReference type="Proteomes" id="UP000546642">
    <property type="component" value="Unassembled WGS sequence"/>
</dbReference>
<accession>A0A7W9YKL2</accession>
<name>A0A7W9YKL2_9ACTN</name>
<keyword evidence="2" id="KW-0413">Isomerase</keyword>
<organism evidence="2 3">
    <name type="scientific">Nocardiopsis mwathae</name>
    <dbReference type="NCBI Taxonomy" id="1472723"/>
    <lineage>
        <taxon>Bacteria</taxon>
        <taxon>Bacillati</taxon>
        <taxon>Actinomycetota</taxon>
        <taxon>Actinomycetes</taxon>
        <taxon>Streptosporangiales</taxon>
        <taxon>Nocardiopsidaceae</taxon>
        <taxon>Nocardiopsis</taxon>
    </lineage>
</organism>
<dbReference type="Gene3D" id="3.40.50.720">
    <property type="entry name" value="NAD(P)-binding Rossmann-like Domain"/>
    <property type="match status" value="1"/>
</dbReference>
<dbReference type="InterPro" id="IPR050177">
    <property type="entry name" value="Lipid_A_modif_metabolic_enz"/>
</dbReference>
<dbReference type="PANTHER" id="PTHR43245">
    <property type="entry name" value="BIFUNCTIONAL POLYMYXIN RESISTANCE PROTEIN ARNA"/>
    <property type="match status" value="1"/>
</dbReference>
<protein>
    <submittedName>
        <fullName evidence="2">UDP-glucose 4-epimerase</fullName>
        <ecNumber evidence="2">5.1.3.2</ecNumber>
    </submittedName>
</protein>
<dbReference type="Pfam" id="PF01370">
    <property type="entry name" value="Epimerase"/>
    <property type="match status" value="1"/>
</dbReference>
<dbReference type="SUPFAM" id="SSF51735">
    <property type="entry name" value="NAD(P)-binding Rossmann-fold domains"/>
    <property type="match status" value="1"/>
</dbReference>
<dbReference type="InterPro" id="IPR001509">
    <property type="entry name" value="Epimerase_deHydtase"/>
</dbReference>
<evidence type="ECO:0000259" key="1">
    <source>
        <dbReference type="Pfam" id="PF01370"/>
    </source>
</evidence>
<dbReference type="RefSeq" id="WP_184077604.1">
    <property type="nucleotide sequence ID" value="NZ_JACHDS010000001.1"/>
</dbReference>
<dbReference type="InterPro" id="IPR036291">
    <property type="entry name" value="NAD(P)-bd_dom_sf"/>
</dbReference>
<dbReference type="AlphaFoldDB" id="A0A7W9YKL2"/>
<dbReference type="EC" id="5.1.3.2" evidence="2"/>
<comment type="caution">
    <text evidence="2">The sequence shown here is derived from an EMBL/GenBank/DDBJ whole genome shotgun (WGS) entry which is preliminary data.</text>
</comment>
<reference evidence="2 3" key="1">
    <citation type="submission" date="2020-08" db="EMBL/GenBank/DDBJ databases">
        <title>Sequencing the genomes of 1000 actinobacteria strains.</title>
        <authorList>
            <person name="Klenk H.-P."/>
        </authorList>
    </citation>
    <scope>NUCLEOTIDE SEQUENCE [LARGE SCALE GENOMIC DNA]</scope>
    <source>
        <strain evidence="2 3">DSM 46659</strain>
    </source>
</reference>
<dbReference type="GO" id="GO:0003978">
    <property type="term" value="F:UDP-glucose 4-epimerase activity"/>
    <property type="evidence" value="ECO:0007669"/>
    <property type="project" value="UniProtKB-EC"/>
</dbReference>
<feature type="domain" description="NAD-dependent epimerase/dehydratase" evidence="1">
    <location>
        <begin position="5"/>
        <end position="230"/>
    </location>
</feature>
<evidence type="ECO:0000313" key="2">
    <source>
        <dbReference type="EMBL" id="MBB6173904.1"/>
    </source>
</evidence>
<proteinExistence type="predicted"/>
<sequence>MGRVVLVTGVSRHLGARVAEKLVDDPGVDRVVGVDPAPPGYAPGRVEYVAADLHDDSVSRVVRESGADTVLHLGLTTAPGGAEGRAESQANHVLGTMQLLAACQRSTTVRRLVVRSSAAVYGTAPPAEELYTEDLQARDIPRSAYAQDAAEVERHTRHLARRRPDVSVAVLRFANVIGPSMETPLARYFGLRVVPTVRGYDPRLQFIHEDDAVEALRLMAVGDGDGVFNVAAPGAIPLSACLRRAGRPGVAMPERGLRVLRGLVRRGRIDYSPEQLRLLCTDRVLDVSKLQRTVGWSPSYTSQETFEAFLAERGIGGGRPKNGRGRERAGRRGPMIHRVRAAVGRS</sequence>
<gene>
    <name evidence="2" type="ORF">HNR23_003964</name>
</gene>
<dbReference type="PANTHER" id="PTHR43245:SF52">
    <property type="entry name" value="NAD-DEPENDENT EPIMERASE_DEHYDRATASE"/>
    <property type="match status" value="1"/>
</dbReference>